<evidence type="ECO:0000313" key="1">
    <source>
        <dbReference type="EMBL" id="MFC6058497.1"/>
    </source>
</evidence>
<organism evidence="1 2">
    <name type="scientific">Streptomyces pratens</name>
    <dbReference type="NCBI Taxonomy" id="887456"/>
    <lineage>
        <taxon>Bacteria</taxon>
        <taxon>Bacillati</taxon>
        <taxon>Actinomycetota</taxon>
        <taxon>Actinomycetes</taxon>
        <taxon>Kitasatosporales</taxon>
        <taxon>Streptomycetaceae</taxon>
        <taxon>Streptomyces</taxon>
    </lineage>
</organism>
<proteinExistence type="predicted"/>
<protein>
    <submittedName>
        <fullName evidence="1">Uncharacterized protein</fullName>
    </submittedName>
</protein>
<sequence length="53" mass="5635">MTIVAPVTGNVWPPARRTPAFACDAAAFLGVALGYRPGCEMHLLLRRTTAHVG</sequence>
<accession>A0ABW1M5W4</accession>
<dbReference type="EMBL" id="JBHSPT010000060">
    <property type="protein sequence ID" value="MFC6058497.1"/>
    <property type="molecule type" value="Genomic_DNA"/>
</dbReference>
<dbReference type="Proteomes" id="UP001596242">
    <property type="component" value="Unassembled WGS sequence"/>
</dbReference>
<keyword evidence="2" id="KW-1185">Reference proteome</keyword>
<evidence type="ECO:0000313" key="2">
    <source>
        <dbReference type="Proteomes" id="UP001596242"/>
    </source>
</evidence>
<name>A0ABW1M5W4_9ACTN</name>
<comment type="caution">
    <text evidence="1">The sequence shown here is derived from an EMBL/GenBank/DDBJ whole genome shotgun (WGS) entry which is preliminary data.</text>
</comment>
<dbReference type="RefSeq" id="WP_386401298.1">
    <property type="nucleotide sequence ID" value="NZ_JBHSPT010000060.1"/>
</dbReference>
<gene>
    <name evidence="1" type="ORF">ACFP50_24540</name>
</gene>
<reference evidence="2" key="1">
    <citation type="journal article" date="2019" name="Int. J. Syst. Evol. Microbiol.">
        <title>The Global Catalogue of Microorganisms (GCM) 10K type strain sequencing project: providing services to taxonomists for standard genome sequencing and annotation.</title>
        <authorList>
            <consortium name="The Broad Institute Genomics Platform"/>
            <consortium name="The Broad Institute Genome Sequencing Center for Infectious Disease"/>
            <person name="Wu L."/>
            <person name="Ma J."/>
        </authorList>
    </citation>
    <scope>NUCLEOTIDE SEQUENCE [LARGE SCALE GENOMIC DNA]</scope>
    <source>
        <strain evidence="2">JCM 12763</strain>
    </source>
</reference>